<keyword evidence="2" id="KW-1185">Reference proteome</keyword>
<feature type="non-terminal residue" evidence="1">
    <location>
        <position position="72"/>
    </location>
</feature>
<sequence>STQTYENIRKDIIARMRNSTQCTQSRYNLRHRQITYKKGDYVWKRNFVLSDASKNFSAKLAPKFIGPFQIKT</sequence>
<dbReference type="InParanoid" id="A0A5N4B1F7"/>
<organism evidence="1 2">
    <name type="scientific">Photinus pyralis</name>
    <name type="common">Common eastern firefly</name>
    <name type="synonym">Lampyris pyralis</name>
    <dbReference type="NCBI Taxonomy" id="7054"/>
    <lineage>
        <taxon>Eukaryota</taxon>
        <taxon>Metazoa</taxon>
        <taxon>Ecdysozoa</taxon>
        <taxon>Arthropoda</taxon>
        <taxon>Hexapoda</taxon>
        <taxon>Insecta</taxon>
        <taxon>Pterygota</taxon>
        <taxon>Neoptera</taxon>
        <taxon>Endopterygota</taxon>
        <taxon>Coleoptera</taxon>
        <taxon>Polyphaga</taxon>
        <taxon>Elateriformia</taxon>
        <taxon>Elateroidea</taxon>
        <taxon>Lampyridae</taxon>
        <taxon>Lampyrinae</taxon>
        <taxon>Photinus</taxon>
    </lineage>
</organism>
<dbReference type="AlphaFoldDB" id="A0A5N4B1F7"/>
<dbReference type="EMBL" id="VVIM01000001">
    <property type="protein sequence ID" value="KAB0803439.1"/>
    <property type="molecule type" value="Genomic_DNA"/>
</dbReference>
<protein>
    <submittedName>
        <fullName evidence="1">Uncharacterized protein</fullName>
    </submittedName>
</protein>
<comment type="caution">
    <text evidence="1">The sequence shown here is derived from an EMBL/GenBank/DDBJ whole genome shotgun (WGS) entry which is preliminary data.</text>
</comment>
<proteinExistence type="predicted"/>
<accession>A0A5N4B1F7</accession>
<evidence type="ECO:0000313" key="2">
    <source>
        <dbReference type="Proteomes" id="UP000327044"/>
    </source>
</evidence>
<evidence type="ECO:0000313" key="1">
    <source>
        <dbReference type="EMBL" id="KAB0803439.1"/>
    </source>
</evidence>
<reference evidence="1 2" key="1">
    <citation type="journal article" date="2018" name="Elife">
        <title>Firefly genomes illuminate parallel origins of bioluminescence in beetles.</title>
        <authorList>
            <person name="Fallon T.R."/>
            <person name="Lower S.E."/>
            <person name="Chang C.H."/>
            <person name="Bessho-Uehara M."/>
            <person name="Martin G.J."/>
            <person name="Bewick A.J."/>
            <person name="Behringer M."/>
            <person name="Debat H.J."/>
            <person name="Wong I."/>
            <person name="Day J.C."/>
            <person name="Suvorov A."/>
            <person name="Silva C.J."/>
            <person name="Stanger-Hall K.F."/>
            <person name="Hall D.W."/>
            <person name="Schmitz R.J."/>
            <person name="Nelson D.R."/>
            <person name="Lewis S.M."/>
            <person name="Shigenobu S."/>
            <person name="Bybee S.M."/>
            <person name="Larracuente A.M."/>
            <person name="Oba Y."/>
            <person name="Weng J.K."/>
        </authorList>
    </citation>
    <scope>NUCLEOTIDE SEQUENCE [LARGE SCALE GENOMIC DNA]</scope>
    <source>
        <strain evidence="1">1611_PpyrPB1</strain>
        <tissue evidence="1">Whole body</tissue>
    </source>
</reference>
<name>A0A5N4B1F7_PHOPY</name>
<dbReference type="Proteomes" id="UP000327044">
    <property type="component" value="Unassembled WGS sequence"/>
</dbReference>
<feature type="non-terminal residue" evidence="1">
    <location>
        <position position="1"/>
    </location>
</feature>
<gene>
    <name evidence="1" type="ORF">PPYR_00409</name>
</gene>